<keyword evidence="2" id="KW-0732">Signal</keyword>
<dbReference type="AlphaFoldDB" id="A0A517Z068"/>
<dbReference type="PANTHER" id="PTHR43751">
    <property type="entry name" value="SULFATASE"/>
    <property type="match status" value="1"/>
</dbReference>
<dbReference type="InterPro" id="IPR017850">
    <property type="entry name" value="Alkaline_phosphatase_core_sf"/>
</dbReference>
<evidence type="ECO:0000313" key="4">
    <source>
        <dbReference type="EMBL" id="QDU35881.1"/>
    </source>
</evidence>
<evidence type="ECO:0000256" key="1">
    <source>
        <dbReference type="SAM" id="MobiDB-lite"/>
    </source>
</evidence>
<feature type="signal peptide" evidence="2">
    <location>
        <begin position="1"/>
        <end position="24"/>
    </location>
</feature>
<dbReference type="KEGG" id="mri:Mal4_01630"/>
<dbReference type="Proteomes" id="UP000320496">
    <property type="component" value="Chromosome"/>
</dbReference>
<dbReference type="EMBL" id="CP036275">
    <property type="protein sequence ID" value="QDU35881.1"/>
    <property type="molecule type" value="Genomic_DNA"/>
</dbReference>
<gene>
    <name evidence="4" type="primary">betC_1</name>
    <name evidence="4" type="ORF">Mal4_01630</name>
</gene>
<dbReference type="PANTHER" id="PTHR43751:SF1">
    <property type="entry name" value="SULFATASE ATSG-RELATED"/>
    <property type="match status" value="1"/>
</dbReference>
<feature type="chain" id="PRO_5021909131" evidence="2">
    <location>
        <begin position="25"/>
        <end position="475"/>
    </location>
</feature>
<reference evidence="4 5" key="1">
    <citation type="submission" date="2019-02" db="EMBL/GenBank/DDBJ databases">
        <title>Deep-cultivation of Planctomycetes and their phenomic and genomic characterization uncovers novel biology.</title>
        <authorList>
            <person name="Wiegand S."/>
            <person name="Jogler M."/>
            <person name="Boedeker C."/>
            <person name="Pinto D."/>
            <person name="Vollmers J."/>
            <person name="Rivas-Marin E."/>
            <person name="Kohn T."/>
            <person name="Peeters S.H."/>
            <person name="Heuer A."/>
            <person name="Rast P."/>
            <person name="Oberbeckmann S."/>
            <person name="Bunk B."/>
            <person name="Jeske O."/>
            <person name="Meyerdierks A."/>
            <person name="Storesund J.E."/>
            <person name="Kallscheuer N."/>
            <person name="Luecker S."/>
            <person name="Lage O.M."/>
            <person name="Pohl T."/>
            <person name="Merkel B.J."/>
            <person name="Hornburger P."/>
            <person name="Mueller R.-W."/>
            <person name="Bruemmer F."/>
            <person name="Labrenz M."/>
            <person name="Spormann A.M."/>
            <person name="Op den Camp H."/>
            <person name="Overmann J."/>
            <person name="Amann R."/>
            <person name="Jetten M.S.M."/>
            <person name="Mascher T."/>
            <person name="Medema M.H."/>
            <person name="Devos D.P."/>
            <person name="Kaster A.-K."/>
            <person name="Ovreas L."/>
            <person name="Rohde M."/>
            <person name="Galperin M.Y."/>
            <person name="Jogler C."/>
        </authorList>
    </citation>
    <scope>NUCLEOTIDE SEQUENCE [LARGE SCALE GENOMIC DNA]</scope>
    <source>
        <strain evidence="4 5">Mal4</strain>
    </source>
</reference>
<organism evidence="4 5">
    <name type="scientific">Maioricimonas rarisocia</name>
    <dbReference type="NCBI Taxonomy" id="2528026"/>
    <lineage>
        <taxon>Bacteria</taxon>
        <taxon>Pseudomonadati</taxon>
        <taxon>Planctomycetota</taxon>
        <taxon>Planctomycetia</taxon>
        <taxon>Planctomycetales</taxon>
        <taxon>Planctomycetaceae</taxon>
        <taxon>Maioricimonas</taxon>
    </lineage>
</organism>
<dbReference type="Gene3D" id="3.40.720.10">
    <property type="entry name" value="Alkaline Phosphatase, subunit A"/>
    <property type="match status" value="1"/>
</dbReference>
<evidence type="ECO:0000256" key="2">
    <source>
        <dbReference type="SAM" id="SignalP"/>
    </source>
</evidence>
<evidence type="ECO:0000313" key="5">
    <source>
        <dbReference type="Proteomes" id="UP000320496"/>
    </source>
</evidence>
<dbReference type="InterPro" id="IPR052701">
    <property type="entry name" value="GAG_Ulvan_Degrading_Sulfatases"/>
</dbReference>
<feature type="domain" description="Sulfatase N-terminal" evidence="3">
    <location>
        <begin position="28"/>
        <end position="132"/>
    </location>
</feature>
<feature type="domain" description="Sulfatase N-terminal" evidence="3">
    <location>
        <begin position="148"/>
        <end position="293"/>
    </location>
</feature>
<dbReference type="CDD" id="cd16027">
    <property type="entry name" value="SGSH"/>
    <property type="match status" value="1"/>
</dbReference>
<dbReference type="RefSeq" id="WP_145366581.1">
    <property type="nucleotide sequence ID" value="NZ_CP036275.1"/>
</dbReference>
<name>A0A517Z068_9PLAN</name>
<dbReference type="Pfam" id="PF00884">
    <property type="entry name" value="Sulfatase"/>
    <property type="match status" value="2"/>
</dbReference>
<sequence precursor="true">MRRLLLLPAIALITTLTLIAPTHAADQPNFLVFVGDDMTWTDAGCFGNSEVRTPHIDQLAREGMRLTACFTPAPMCSPTRQALYTGLFPVRNGAHPNHSRIHEGLRTMPHYLGDLGYRVALTGKRHFGPNESYPFEFLGKNKNPDFDAIGKFVRDAGSAPWCLMVCSNQPHTPWNRGDAEAYPPQSLTLPPYMVDTPATRKGLSQYYAEITYMDGELGRCLDILDESGQRDRTCVVFLSEQGSSFPHCKWTLYDTGIKAAGVVVWPGVVEPGTTSDALISYVDLLPTMIEAAGSTPSDEFDGRSFLKVLDGSQQQHRETIFAVQTTRGIIKGSEAYGIRCVRDGRYKYILNLNAENEFSNTVSQDGNIFASWKRKARNDPEAAELVESYVRRPEVEFYDLESDPFELNNLAADPTPAQKDRMAELRSRLNAWMAQQGDDGAATEMQALERMSPRSADGYRRWRAQQRRSGADSAD</sequence>
<dbReference type="EC" id="3.1.6.6" evidence="4"/>
<dbReference type="GO" id="GO:0047753">
    <property type="term" value="F:choline-sulfatase activity"/>
    <property type="evidence" value="ECO:0007669"/>
    <property type="project" value="UniProtKB-EC"/>
</dbReference>
<keyword evidence="5" id="KW-1185">Reference proteome</keyword>
<evidence type="ECO:0000259" key="3">
    <source>
        <dbReference type="Pfam" id="PF00884"/>
    </source>
</evidence>
<dbReference type="OrthoDB" id="9803751at2"/>
<feature type="region of interest" description="Disordered" evidence="1">
    <location>
        <begin position="450"/>
        <end position="475"/>
    </location>
</feature>
<dbReference type="SUPFAM" id="SSF53649">
    <property type="entry name" value="Alkaline phosphatase-like"/>
    <property type="match status" value="1"/>
</dbReference>
<protein>
    <submittedName>
        <fullName evidence="4">Choline-sulfatase</fullName>
        <ecNumber evidence="4">3.1.6.6</ecNumber>
    </submittedName>
</protein>
<proteinExistence type="predicted"/>
<accession>A0A517Z068</accession>
<dbReference type="InterPro" id="IPR000917">
    <property type="entry name" value="Sulfatase_N"/>
</dbReference>
<keyword evidence="4" id="KW-0378">Hydrolase</keyword>